<accession>A0A6A4WSU5</accession>
<dbReference type="Proteomes" id="UP000440578">
    <property type="component" value="Unassembled WGS sequence"/>
</dbReference>
<proteinExistence type="predicted"/>
<gene>
    <name evidence="1" type="ORF">FJT64_021706</name>
</gene>
<comment type="caution">
    <text evidence="1">The sequence shown here is derived from an EMBL/GenBank/DDBJ whole genome shotgun (WGS) entry which is preliminary data.</text>
</comment>
<organism evidence="1 2">
    <name type="scientific">Amphibalanus amphitrite</name>
    <name type="common">Striped barnacle</name>
    <name type="synonym">Balanus amphitrite</name>
    <dbReference type="NCBI Taxonomy" id="1232801"/>
    <lineage>
        <taxon>Eukaryota</taxon>
        <taxon>Metazoa</taxon>
        <taxon>Ecdysozoa</taxon>
        <taxon>Arthropoda</taxon>
        <taxon>Crustacea</taxon>
        <taxon>Multicrustacea</taxon>
        <taxon>Cirripedia</taxon>
        <taxon>Thoracica</taxon>
        <taxon>Thoracicalcarea</taxon>
        <taxon>Balanomorpha</taxon>
        <taxon>Balanoidea</taxon>
        <taxon>Balanidae</taxon>
        <taxon>Amphibalaninae</taxon>
        <taxon>Amphibalanus</taxon>
    </lineage>
</organism>
<dbReference type="AlphaFoldDB" id="A0A6A4WSU5"/>
<sequence>MSAGLDLSAECLDRSHRLDRPQPDKKQQIIAKFVSFNLRQKPFSKRKALAAHTVGDHLILTRSVVSQTFISECLTPKNQHLLYVARQLKQRKSL</sequence>
<name>A0A6A4WSU5_AMPAM</name>
<evidence type="ECO:0000313" key="1">
    <source>
        <dbReference type="EMBL" id="KAF0306884.1"/>
    </source>
</evidence>
<evidence type="ECO:0000313" key="2">
    <source>
        <dbReference type="Proteomes" id="UP000440578"/>
    </source>
</evidence>
<protein>
    <submittedName>
        <fullName evidence="1">Uncharacterized protein</fullName>
    </submittedName>
</protein>
<dbReference type="EMBL" id="VIIS01000624">
    <property type="protein sequence ID" value="KAF0306884.1"/>
    <property type="molecule type" value="Genomic_DNA"/>
</dbReference>
<keyword evidence="2" id="KW-1185">Reference proteome</keyword>
<reference evidence="1 2" key="1">
    <citation type="submission" date="2019-07" db="EMBL/GenBank/DDBJ databases">
        <title>Draft genome assembly of a fouling barnacle, Amphibalanus amphitrite (Darwin, 1854): The first reference genome for Thecostraca.</title>
        <authorList>
            <person name="Kim W."/>
        </authorList>
    </citation>
    <scope>NUCLEOTIDE SEQUENCE [LARGE SCALE GENOMIC DNA]</scope>
    <source>
        <strain evidence="1">SNU_AA5</strain>
        <tissue evidence="1">Soma without cirri and trophi</tissue>
    </source>
</reference>